<feature type="transmembrane region" description="Helical" evidence="6">
    <location>
        <begin position="12"/>
        <end position="37"/>
    </location>
</feature>
<feature type="transmembrane region" description="Helical" evidence="6">
    <location>
        <begin position="384"/>
        <end position="402"/>
    </location>
</feature>
<keyword evidence="3 6" id="KW-0812">Transmembrane</keyword>
<reference evidence="7 8" key="1">
    <citation type="journal article" date="2015" name="Int. J. Syst. Evol. Microbiol.">
        <title>Exiguobacterium enclense sp. nov., isolated from sediment.</title>
        <authorList>
            <person name="Dastager S.G."/>
            <person name="Mawlankar R."/>
            <person name="Sonalkar V.V."/>
            <person name="Thorat M.N."/>
            <person name="Mual P."/>
            <person name="Verma A."/>
            <person name="Krishnamurthi S."/>
            <person name="Tang S.K."/>
            <person name="Li W.J."/>
        </authorList>
    </citation>
    <scope>NUCLEOTIDE SEQUENCE [LARGE SCALE GENOMIC DNA]</scope>
    <source>
        <strain evidence="7 8">NIO-1109</strain>
    </source>
</reference>
<dbReference type="GO" id="GO:0015297">
    <property type="term" value="F:antiporter activity"/>
    <property type="evidence" value="ECO:0007669"/>
    <property type="project" value="InterPro"/>
</dbReference>
<dbReference type="GO" id="GO:0042910">
    <property type="term" value="F:xenobiotic transmembrane transporter activity"/>
    <property type="evidence" value="ECO:0007669"/>
    <property type="project" value="InterPro"/>
</dbReference>
<evidence type="ECO:0000256" key="3">
    <source>
        <dbReference type="ARBA" id="ARBA00022692"/>
    </source>
</evidence>
<feature type="transmembrane region" description="Helical" evidence="6">
    <location>
        <begin position="44"/>
        <end position="62"/>
    </location>
</feature>
<feature type="transmembrane region" description="Helical" evidence="6">
    <location>
        <begin position="137"/>
        <end position="154"/>
    </location>
</feature>
<name>A0A0V8GL00_9BACL</name>
<feature type="transmembrane region" description="Helical" evidence="6">
    <location>
        <begin position="239"/>
        <end position="258"/>
    </location>
</feature>
<proteinExistence type="inferred from homology"/>
<dbReference type="InterPro" id="IPR044644">
    <property type="entry name" value="DinF-like"/>
</dbReference>
<feature type="transmembrane region" description="Helical" evidence="6">
    <location>
        <begin position="161"/>
        <end position="181"/>
    </location>
</feature>
<keyword evidence="4 6" id="KW-1133">Transmembrane helix</keyword>
<feature type="transmembrane region" description="Helical" evidence="6">
    <location>
        <begin position="351"/>
        <end position="372"/>
    </location>
</feature>
<protein>
    <recommendedName>
        <fullName evidence="9">MATE family efflux transporter</fullName>
    </recommendedName>
</protein>
<gene>
    <name evidence="7" type="ORF">AS033_06280</name>
</gene>
<evidence type="ECO:0000313" key="8">
    <source>
        <dbReference type="Proteomes" id="UP000053797"/>
    </source>
</evidence>
<feature type="transmembrane region" description="Helical" evidence="6">
    <location>
        <begin position="408"/>
        <end position="425"/>
    </location>
</feature>
<evidence type="ECO:0000256" key="6">
    <source>
        <dbReference type="SAM" id="Phobius"/>
    </source>
</evidence>
<evidence type="ECO:0000256" key="1">
    <source>
        <dbReference type="ARBA" id="ARBA00004141"/>
    </source>
</evidence>
<comment type="caution">
    <text evidence="7">The sequence shown here is derived from an EMBL/GenBank/DDBJ whole genome shotgun (WGS) entry which is preliminary data.</text>
</comment>
<dbReference type="PANTHER" id="PTHR42893:SF46">
    <property type="entry name" value="PROTEIN DETOXIFICATION 44, CHLOROPLASTIC"/>
    <property type="match status" value="1"/>
</dbReference>
<feature type="transmembrane region" description="Helical" evidence="6">
    <location>
        <begin position="315"/>
        <end position="339"/>
    </location>
</feature>
<evidence type="ECO:0000256" key="2">
    <source>
        <dbReference type="ARBA" id="ARBA00010199"/>
    </source>
</evidence>
<comment type="similarity">
    <text evidence="2">Belongs to the multi antimicrobial extrusion (MATE) (TC 2.A.66.1) family.</text>
</comment>
<accession>A0A0V8GL00</accession>
<dbReference type="Pfam" id="PF01554">
    <property type="entry name" value="MatE"/>
    <property type="match status" value="2"/>
</dbReference>
<sequence length="429" mass="47217">MVNAQPTHKTYWLLAYPLILSSIATPLLGVTDTVVIGQSGDPRAIGGIAVGAVFFNTIYWLFGFLKVSTTGFSAQASGANDVHALRTSLYRPLFLAACIGLLILLFRQPLEQIGLYLLAPPADLLGAVKTYISYRMIGAPFVLMGYALLGWLIGTGQVKHALFVQLFSTGVNVVLDIGFVYGLDAGVAGIAVATVIAEISIVVCSLYLIRGHLSMTRDEWRALTAWQAYRQFFQVNRDLFIRTIFLLLVTGWFTRAGGQFGPDVLAANAILLQIQYLISYWFGGLGHASTVLVGRARGHQDQAGYRTSVRLARTFGFYSVVFWSLVLLFLETPLLQLFTSEEAILDAARDYYFWIIILPLLAGWAMIYEGIFAGRVEATPVRNSMIQAGIGFAVVILLTPAFENQGVWAAFLTFFLIRSLSLILVEARR</sequence>
<feature type="transmembrane region" description="Helical" evidence="6">
    <location>
        <begin position="89"/>
        <end position="106"/>
    </location>
</feature>
<dbReference type="CDD" id="cd13136">
    <property type="entry name" value="MATE_DinF_like"/>
    <property type="match status" value="1"/>
</dbReference>
<dbReference type="RefSeq" id="WP_058265002.1">
    <property type="nucleotide sequence ID" value="NZ_FMYN01000001.1"/>
</dbReference>
<dbReference type="PANTHER" id="PTHR42893">
    <property type="entry name" value="PROTEIN DETOXIFICATION 44, CHLOROPLASTIC-RELATED"/>
    <property type="match status" value="1"/>
</dbReference>
<dbReference type="EMBL" id="LNQL01000001">
    <property type="protein sequence ID" value="KSU50984.1"/>
    <property type="molecule type" value="Genomic_DNA"/>
</dbReference>
<dbReference type="AlphaFoldDB" id="A0A0V8GL00"/>
<dbReference type="Proteomes" id="UP000053797">
    <property type="component" value="Unassembled WGS sequence"/>
</dbReference>
<dbReference type="InterPro" id="IPR002528">
    <property type="entry name" value="MATE_fam"/>
</dbReference>
<keyword evidence="5 6" id="KW-0472">Membrane</keyword>
<feature type="transmembrane region" description="Helical" evidence="6">
    <location>
        <begin position="187"/>
        <end position="209"/>
    </location>
</feature>
<evidence type="ECO:0000256" key="5">
    <source>
        <dbReference type="ARBA" id="ARBA00023136"/>
    </source>
</evidence>
<evidence type="ECO:0000256" key="4">
    <source>
        <dbReference type="ARBA" id="ARBA00022989"/>
    </source>
</evidence>
<evidence type="ECO:0008006" key="9">
    <source>
        <dbReference type="Google" id="ProtNLM"/>
    </source>
</evidence>
<comment type="subcellular location">
    <subcellularLocation>
        <location evidence="1">Membrane</location>
        <topology evidence="1">Multi-pass membrane protein</topology>
    </subcellularLocation>
</comment>
<organism evidence="7 8">
    <name type="scientific">Exiguobacterium indicum</name>
    <dbReference type="NCBI Taxonomy" id="296995"/>
    <lineage>
        <taxon>Bacteria</taxon>
        <taxon>Bacillati</taxon>
        <taxon>Bacillota</taxon>
        <taxon>Bacilli</taxon>
        <taxon>Bacillales</taxon>
        <taxon>Bacillales Family XII. Incertae Sedis</taxon>
        <taxon>Exiguobacterium</taxon>
    </lineage>
</organism>
<feature type="transmembrane region" description="Helical" evidence="6">
    <location>
        <begin position="270"/>
        <end position="294"/>
    </location>
</feature>
<dbReference type="OrthoDB" id="9776324at2"/>
<dbReference type="GO" id="GO:0005886">
    <property type="term" value="C:plasma membrane"/>
    <property type="evidence" value="ECO:0007669"/>
    <property type="project" value="TreeGrafter"/>
</dbReference>
<evidence type="ECO:0000313" key="7">
    <source>
        <dbReference type="EMBL" id="KSU50984.1"/>
    </source>
</evidence>
<dbReference type="NCBIfam" id="TIGR00797">
    <property type="entry name" value="matE"/>
    <property type="match status" value="1"/>
</dbReference>